<dbReference type="Proteomes" id="UP000190774">
    <property type="component" value="Unassembled WGS sequence"/>
</dbReference>
<proteinExistence type="predicted"/>
<name>A0A1T4Y1D0_9BACT</name>
<evidence type="ECO:0008006" key="4">
    <source>
        <dbReference type="Google" id="ProtNLM"/>
    </source>
</evidence>
<feature type="chain" id="PRO_5010556972" description="Outer membrane protein beta-barrel domain-containing protein" evidence="1">
    <location>
        <begin position="21"/>
        <end position="220"/>
    </location>
</feature>
<evidence type="ECO:0000313" key="2">
    <source>
        <dbReference type="EMBL" id="SKA95121.1"/>
    </source>
</evidence>
<dbReference type="EMBL" id="FUYE01000006">
    <property type="protein sequence ID" value="SKA95121.1"/>
    <property type="molecule type" value="Genomic_DNA"/>
</dbReference>
<protein>
    <recommendedName>
        <fullName evidence="4">Outer membrane protein beta-barrel domain-containing protein</fullName>
    </recommendedName>
</protein>
<evidence type="ECO:0000256" key="1">
    <source>
        <dbReference type="SAM" id="SignalP"/>
    </source>
</evidence>
<organism evidence="2 3">
    <name type="scientific">Prosthecobacter debontii</name>
    <dbReference type="NCBI Taxonomy" id="48467"/>
    <lineage>
        <taxon>Bacteria</taxon>
        <taxon>Pseudomonadati</taxon>
        <taxon>Verrucomicrobiota</taxon>
        <taxon>Verrucomicrobiia</taxon>
        <taxon>Verrucomicrobiales</taxon>
        <taxon>Verrucomicrobiaceae</taxon>
        <taxon>Prosthecobacter</taxon>
    </lineage>
</organism>
<sequence length="220" mass="24147">MIRSSIALLALSLAASDTYAGTPVAPMGKAPVQQPVYEEPVLISYDNVSLYYQYRTADFLGIDVDGHGAGLGLEISPVDHLYFALGGSWTDIDFGVDLDYWQANAGIGGYIPITNNIHFVTEVGVNYANLALADFDDISTDDWGVYVTPHFRAKWGFFETHVGVSYTSNELVLSEWNAFAKFLFEVSPELDLFVAGTYGFEEADGFDDVFGAQAGIRFKF</sequence>
<accession>A0A1T4Y1D0</accession>
<evidence type="ECO:0000313" key="3">
    <source>
        <dbReference type="Proteomes" id="UP000190774"/>
    </source>
</evidence>
<dbReference type="AlphaFoldDB" id="A0A1T4Y1D0"/>
<reference evidence="3" key="1">
    <citation type="submission" date="2017-02" db="EMBL/GenBank/DDBJ databases">
        <authorList>
            <person name="Varghese N."/>
            <person name="Submissions S."/>
        </authorList>
    </citation>
    <scope>NUCLEOTIDE SEQUENCE [LARGE SCALE GENOMIC DNA]</scope>
    <source>
        <strain evidence="3">ATCC 700200</strain>
    </source>
</reference>
<dbReference type="OrthoDB" id="9841361at2"/>
<feature type="signal peptide" evidence="1">
    <location>
        <begin position="1"/>
        <end position="20"/>
    </location>
</feature>
<gene>
    <name evidence="2" type="ORF">SAMN02745166_02279</name>
</gene>
<dbReference type="RefSeq" id="WP_078813485.1">
    <property type="nucleotide sequence ID" value="NZ_FUYE01000006.1"/>
</dbReference>
<keyword evidence="3" id="KW-1185">Reference proteome</keyword>
<keyword evidence="1" id="KW-0732">Signal</keyword>